<evidence type="ECO:0000313" key="1">
    <source>
        <dbReference type="EMBL" id="GLF99935.1"/>
    </source>
</evidence>
<name>A0ABQ5PBM9_9ACTN</name>
<dbReference type="Proteomes" id="UP001291653">
    <property type="component" value="Unassembled WGS sequence"/>
</dbReference>
<dbReference type="RefSeq" id="WP_323451861.1">
    <property type="nucleotide sequence ID" value="NZ_BSBI01000029.1"/>
</dbReference>
<comment type="caution">
    <text evidence="1">The sequence shown here is derived from an EMBL/GenBank/DDBJ whole genome shotgun (WGS) entry which is preliminary data.</text>
</comment>
<sequence length="188" mass="20390">MATDFRQLQRLARALGLTYQQLLARYRAAHGRGAPRAGALTWARLRALDDSLAGSLAHAPTWALLSLRLDPEVLARLVARADADRAERDRIAPGHYIDAALRTGPRRPTEQRACTRNFLQARGNSLPRTGLITVRLSPDAHTALRVLRSAHADGGRSFVHAAASALTDHFLTRLPPQPAAAAGHTGRP</sequence>
<organism evidence="1 2">
    <name type="scientific">Streptomyces yaizuensis</name>
    <dbReference type="NCBI Taxonomy" id="2989713"/>
    <lineage>
        <taxon>Bacteria</taxon>
        <taxon>Bacillati</taxon>
        <taxon>Actinomycetota</taxon>
        <taxon>Actinomycetes</taxon>
        <taxon>Kitasatosporales</taxon>
        <taxon>Streptomycetaceae</taxon>
        <taxon>Streptomyces</taxon>
    </lineage>
</organism>
<gene>
    <name evidence="1" type="ORF">SYYSPA8_36580</name>
</gene>
<protein>
    <recommendedName>
        <fullName evidence="3">XRE family transcriptional regulator</fullName>
    </recommendedName>
</protein>
<evidence type="ECO:0008006" key="3">
    <source>
        <dbReference type="Google" id="ProtNLM"/>
    </source>
</evidence>
<keyword evidence="2" id="KW-1185">Reference proteome</keyword>
<reference evidence="1 2" key="1">
    <citation type="submission" date="2022-10" db="EMBL/GenBank/DDBJ databases">
        <title>Draft genome sequence of Streptomyces sp. YSPA8.</title>
        <authorList>
            <person name="Moriuchi R."/>
            <person name="Dohra H."/>
            <person name="Yamamura H."/>
            <person name="Kodani S."/>
        </authorList>
    </citation>
    <scope>NUCLEOTIDE SEQUENCE [LARGE SCALE GENOMIC DNA]</scope>
    <source>
        <strain evidence="1 2">YSPA8</strain>
    </source>
</reference>
<dbReference type="EMBL" id="BSBI01000029">
    <property type="protein sequence ID" value="GLF99935.1"/>
    <property type="molecule type" value="Genomic_DNA"/>
</dbReference>
<proteinExistence type="predicted"/>
<evidence type="ECO:0000313" key="2">
    <source>
        <dbReference type="Proteomes" id="UP001291653"/>
    </source>
</evidence>
<accession>A0ABQ5PBM9</accession>